<dbReference type="InterPro" id="IPR004918">
    <property type="entry name" value="Cdc37"/>
</dbReference>
<evidence type="ECO:0000256" key="1">
    <source>
        <dbReference type="SAM" id="Coils"/>
    </source>
</evidence>
<evidence type="ECO:0000259" key="3">
    <source>
        <dbReference type="SMART" id="SM01071"/>
    </source>
</evidence>
<dbReference type="PANTHER" id="PTHR12800">
    <property type="entry name" value="CDC37-RELATED"/>
    <property type="match status" value="1"/>
</dbReference>
<dbReference type="Proteomes" id="UP000887563">
    <property type="component" value="Unplaced"/>
</dbReference>
<dbReference type="GO" id="GO:0051082">
    <property type="term" value="F:unfolded protein binding"/>
    <property type="evidence" value="ECO:0007669"/>
    <property type="project" value="TreeGrafter"/>
</dbReference>
<dbReference type="GO" id="GO:0051087">
    <property type="term" value="F:protein-folding chaperone binding"/>
    <property type="evidence" value="ECO:0007669"/>
    <property type="project" value="TreeGrafter"/>
</dbReference>
<dbReference type="AlphaFoldDB" id="A0A914N226"/>
<protein>
    <submittedName>
        <fullName evidence="5">Cdc37 N-terminal domain-containing protein</fullName>
    </submittedName>
</protein>
<feature type="compositionally biased region" description="Basic and acidic residues" evidence="2">
    <location>
        <begin position="1"/>
        <end position="12"/>
    </location>
</feature>
<sequence length="153" mass="18321">MAIDYSRWKDIEISDDEDDTHPNIDTPSLFRWRHKARLERMAEMKEEKEKVEGGKKEVLSRVQEIEEKLSNTNLDEKERIKLELERDNIRKQEEEYLRKEKELADKERLAPWNIDTIGKETWSRTIVNKVVFEDIDSTIVFHHYPSPSPTPQL</sequence>
<evidence type="ECO:0000256" key="2">
    <source>
        <dbReference type="SAM" id="MobiDB-lite"/>
    </source>
</evidence>
<feature type="coiled-coil region" evidence="1">
    <location>
        <begin position="55"/>
        <end position="109"/>
    </location>
</feature>
<reference evidence="5" key="1">
    <citation type="submission" date="2022-11" db="UniProtKB">
        <authorList>
            <consortium name="WormBaseParasite"/>
        </authorList>
    </citation>
    <scope>IDENTIFICATION</scope>
</reference>
<evidence type="ECO:0000313" key="5">
    <source>
        <dbReference type="WBParaSite" id="Minc3s03245g33272"/>
    </source>
</evidence>
<proteinExistence type="predicted"/>
<evidence type="ECO:0000313" key="4">
    <source>
        <dbReference type="Proteomes" id="UP000887563"/>
    </source>
</evidence>
<dbReference type="Pfam" id="PF03234">
    <property type="entry name" value="CDC37_N"/>
    <property type="match status" value="1"/>
</dbReference>
<dbReference type="PANTHER" id="PTHR12800:SF4">
    <property type="entry name" value="HSP90 CO-CHAPERONE CDC37"/>
    <property type="match status" value="1"/>
</dbReference>
<dbReference type="InterPro" id="IPR013855">
    <property type="entry name" value="Cdc37_N_dom"/>
</dbReference>
<keyword evidence="4" id="KW-1185">Reference proteome</keyword>
<dbReference type="GO" id="GO:0019901">
    <property type="term" value="F:protein kinase binding"/>
    <property type="evidence" value="ECO:0007669"/>
    <property type="project" value="InterPro"/>
</dbReference>
<accession>A0A914N226</accession>
<organism evidence="4 5">
    <name type="scientific">Meloidogyne incognita</name>
    <name type="common">Southern root-knot nematode worm</name>
    <name type="synonym">Oxyuris incognita</name>
    <dbReference type="NCBI Taxonomy" id="6306"/>
    <lineage>
        <taxon>Eukaryota</taxon>
        <taxon>Metazoa</taxon>
        <taxon>Ecdysozoa</taxon>
        <taxon>Nematoda</taxon>
        <taxon>Chromadorea</taxon>
        <taxon>Rhabditida</taxon>
        <taxon>Tylenchina</taxon>
        <taxon>Tylenchomorpha</taxon>
        <taxon>Tylenchoidea</taxon>
        <taxon>Meloidogynidae</taxon>
        <taxon>Meloidogyninae</taxon>
        <taxon>Meloidogyne</taxon>
        <taxon>Meloidogyne incognita group</taxon>
    </lineage>
</organism>
<feature type="region of interest" description="Disordered" evidence="2">
    <location>
        <begin position="1"/>
        <end position="26"/>
    </location>
</feature>
<dbReference type="GO" id="GO:0006457">
    <property type="term" value="P:protein folding"/>
    <property type="evidence" value="ECO:0007669"/>
    <property type="project" value="TreeGrafter"/>
</dbReference>
<dbReference type="WBParaSite" id="Minc3s03245g33272">
    <property type="protein sequence ID" value="Minc3s03245g33272"/>
    <property type="gene ID" value="Minc3s03245g33272"/>
</dbReference>
<keyword evidence="1" id="KW-0175">Coiled coil</keyword>
<name>A0A914N226_MELIC</name>
<dbReference type="SMART" id="SM01071">
    <property type="entry name" value="CDC37_N"/>
    <property type="match status" value="1"/>
</dbReference>
<dbReference type="GO" id="GO:0005737">
    <property type="term" value="C:cytoplasm"/>
    <property type="evidence" value="ECO:0007669"/>
    <property type="project" value="TreeGrafter"/>
</dbReference>
<dbReference type="GO" id="GO:0031072">
    <property type="term" value="F:heat shock protein binding"/>
    <property type="evidence" value="ECO:0007669"/>
    <property type="project" value="TreeGrafter"/>
</dbReference>
<dbReference type="GO" id="GO:0050821">
    <property type="term" value="P:protein stabilization"/>
    <property type="evidence" value="ECO:0007669"/>
    <property type="project" value="TreeGrafter"/>
</dbReference>
<feature type="domain" description="Cdc37 N-terminal" evidence="3">
    <location>
        <begin position="2"/>
        <end position="125"/>
    </location>
</feature>